<dbReference type="Proteomes" id="UP000023104">
    <property type="component" value="Unassembled WGS sequence"/>
</dbReference>
<accession>A0ABN0S3J9</accession>
<evidence type="ECO:0000313" key="1">
    <source>
        <dbReference type="EMBL" id="EXX96163.1"/>
    </source>
</evidence>
<evidence type="ECO:0000313" key="2">
    <source>
        <dbReference type="Proteomes" id="UP000023104"/>
    </source>
</evidence>
<sequence length="51" mass="5967">MARQKQRHHQTYWSAAGYYNGNMIAFRHACLHPSIWLFAQLYAPLVAFATK</sequence>
<name>A0ABN0S3J9_9BORD</name>
<evidence type="ECO:0008006" key="3">
    <source>
        <dbReference type="Google" id="ProtNLM"/>
    </source>
</evidence>
<proteinExistence type="predicted"/>
<protein>
    <recommendedName>
        <fullName evidence="3">N-acetyltransferase YedL</fullName>
    </recommendedName>
</protein>
<keyword evidence="2" id="KW-1185">Reference proteome</keyword>
<comment type="caution">
    <text evidence="1">The sequence shown here is derived from an EMBL/GenBank/DDBJ whole genome shotgun (WGS) entry which is preliminary data.</text>
</comment>
<dbReference type="EMBL" id="JDTF01000004">
    <property type="protein sequence ID" value="EXX96163.1"/>
    <property type="molecule type" value="Genomic_DNA"/>
</dbReference>
<reference evidence="1 2" key="1">
    <citation type="submission" date="2014-02" db="EMBL/GenBank/DDBJ databases">
        <title>Whole Genome Sequencing Of Bordetella Holmesii, An Emerging Opportunistic Infection Of Humans.</title>
        <authorList>
            <person name="Tettelin H."/>
            <person name="Hooven T.A."/>
            <person name="Hine E."/>
            <person name="Su Q."/>
            <person name="Huard R.C."/>
            <person name="Della-Latta P."/>
            <person name="Daugherty S.C."/>
            <person name="Agrawal S."/>
            <person name="Sengamalay N."/>
            <person name="Tallon L.J."/>
            <person name="Sadzewicz L."/>
            <person name="Whittier S."/>
            <person name="Fraser C.M."/>
            <person name="Ratner A.J."/>
        </authorList>
    </citation>
    <scope>NUCLEOTIDE SEQUENCE [LARGE SCALE GENOMIC DNA]</scope>
    <source>
        <strain evidence="1 2">1058</strain>
    </source>
</reference>
<organism evidence="1 2">
    <name type="scientific">Bordetella holmesii 1058</name>
    <dbReference type="NCBI Taxonomy" id="1247648"/>
    <lineage>
        <taxon>Bacteria</taxon>
        <taxon>Pseudomonadati</taxon>
        <taxon>Pseudomonadota</taxon>
        <taxon>Betaproteobacteria</taxon>
        <taxon>Burkholderiales</taxon>
        <taxon>Alcaligenaceae</taxon>
        <taxon>Bordetella</taxon>
    </lineage>
</organism>
<gene>
    <name evidence="1" type="ORF">D559_3607</name>
</gene>